<dbReference type="InterPro" id="IPR036372">
    <property type="entry name" value="BEACH_dom_sf"/>
</dbReference>
<dbReference type="PROSITE" id="PS50197">
    <property type="entry name" value="BEACH"/>
    <property type="match status" value="1"/>
</dbReference>
<feature type="domain" description="BEACH" evidence="2">
    <location>
        <begin position="1"/>
        <end position="59"/>
    </location>
</feature>
<dbReference type="PANTHER" id="PTHR13743">
    <property type="entry name" value="BEIGE/BEACH-RELATED"/>
    <property type="match status" value="1"/>
</dbReference>
<keyword evidence="4" id="KW-1185">Reference proteome</keyword>
<comment type="caution">
    <text evidence="3">The sequence shown here is derived from an EMBL/GenBank/DDBJ whole genome shotgun (WGS) entry which is preliminary data.</text>
</comment>
<dbReference type="EMBL" id="JAHRIO010050405">
    <property type="protein sequence ID" value="MEQ2174459.1"/>
    <property type="molecule type" value="Genomic_DNA"/>
</dbReference>
<proteinExistence type="predicted"/>
<organism evidence="3 4">
    <name type="scientific">Goodea atripinnis</name>
    <dbReference type="NCBI Taxonomy" id="208336"/>
    <lineage>
        <taxon>Eukaryota</taxon>
        <taxon>Metazoa</taxon>
        <taxon>Chordata</taxon>
        <taxon>Craniata</taxon>
        <taxon>Vertebrata</taxon>
        <taxon>Euteleostomi</taxon>
        <taxon>Actinopterygii</taxon>
        <taxon>Neopterygii</taxon>
        <taxon>Teleostei</taxon>
        <taxon>Neoteleostei</taxon>
        <taxon>Acanthomorphata</taxon>
        <taxon>Ovalentaria</taxon>
        <taxon>Atherinomorphae</taxon>
        <taxon>Cyprinodontiformes</taxon>
        <taxon>Goodeidae</taxon>
        <taxon>Goodea</taxon>
    </lineage>
</organism>
<accession>A0ABV0NSQ6</accession>
<keyword evidence="1" id="KW-0853">WD repeat</keyword>
<sequence length="59" mass="6754">ALESEFVSCQLHQWIDLIFGYKQQGPEAARALNVFYYLTYEGAVNLSSINDPMLREIEA</sequence>
<dbReference type="InterPro" id="IPR050865">
    <property type="entry name" value="BEACH_Domain"/>
</dbReference>
<dbReference type="PANTHER" id="PTHR13743:SF64">
    <property type="entry name" value="LIPOPOLYSACCHARIDE-RESPONSIVE AND BEIGE-LIKE ANCHOR PROTEIN"/>
    <property type="match status" value="1"/>
</dbReference>
<dbReference type="SUPFAM" id="SSF81837">
    <property type="entry name" value="BEACH domain"/>
    <property type="match status" value="1"/>
</dbReference>
<evidence type="ECO:0000313" key="4">
    <source>
        <dbReference type="Proteomes" id="UP001476798"/>
    </source>
</evidence>
<dbReference type="InterPro" id="IPR000409">
    <property type="entry name" value="BEACH_dom"/>
</dbReference>
<evidence type="ECO:0000313" key="3">
    <source>
        <dbReference type="EMBL" id="MEQ2174459.1"/>
    </source>
</evidence>
<feature type="non-terminal residue" evidence="3">
    <location>
        <position position="1"/>
    </location>
</feature>
<gene>
    <name evidence="3" type="ORF">GOODEAATRI_008173</name>
</gene>
<name>A0ABV0NSQ6_9TELE</name>
<protein>
    <recommendedName>
        <fullName evidence="2">BEACH domain-containing protein</fullName>
    </recommendedName>
</protein>
<evidence type="ECO:0000256" key="1">
    <source>
        <dbReference type="ARBA" id="ARBA00022574"/>
    </source>
</evidence>
<reference evidence="3 4" key="1">
    <citation type="submission" date="2021-06" db="EMBL/GenBank/DDBJ databases">
        <authorList>
            <person name="Palmer J.M."/>
        </authorList>
    </citation>
    <scope>NUCLEOTIDE SEQUENCE [LARGE SCALE GENOMIC DNA]</scope>
    <source>
        <strain evidence="3 4">GA_2019</strain>
        <tissue evidence="3">Muscle</tissue>
    </source>
</reference>
<dbReference type="Gene3D" id="1.10.1540.10">
    <property type="entry name" value="BEACH domain"/>
    <property type="match status" value="1"/>
</dbReference>
<dbReference type="Pfam" id="PF02138">
    <property type="entry name" value="Beach"/>
    <property type="match status" value="1"/>
</dbReference>
<dbReference type="Proteomes" id="UP001476798">
    <property type="component" value="Unassembled WGS sequence"/>
</dbReference>
<evidence type="ECO:0000259" key="2">
    <source>
        <dbReference type="PROSITE" id="PS50197"/>
    </source>
</evidence>